<reference evidence="1 2" key="1">
    <citation type="submission" date="2014-04" db="EMBL/GenBank/DDBJ databases">
        <title>Evolutionary Origins and Diversification of the Mycorrhizal Mutualists.</title>
        <authorList>
            <consortium name="DOE Joint Genome Institute"/>
            <consortium name="Mycorrhizal Genomics Consortium"/>
            <person name="Kohler A."/>
            <person name="Kuo A."/>
            <person name="Nagy L.G."/>
            <person name="Floudas D."/>
            <person name="Copeland A."/>
            <person name="Barry K.W."/>
            <person name="Cichocki N."/>
            <person name="Veneault-Fourrey C."/>
            <person name="LaButti K."/>
            <person name="Lindquist E.A."/>
            <person name="Lipzen A."/>
            <person name="Lundell T."/>
            <person name="Morin E."/>
            <person name="Murat C."/>
            <person name="Riley R."/>
            <person name="Ohm R."/>
            <person name="Sun H."/>
            <person name="Tunlid A."/>
            <person name="Henrissat B."/>
            <person name="Grigoriev I.V."/>
            <person name="Hibbett D.S."/>
            <person name="Martin F."/>
        </authorList>
    </citation>
    <scope>NUCLEOTIDE SEQUENCE [LARGE SCALE GENOMIC DNA]</scope>
    <source>
        <strain evidence="1 2">FD-317 M1</strain>
    </source>
</reference>
<protein>
    <submittedName>
        <fullName evidence="1">Uncharacterized protein</fullName>
    </submittedName>
</protein>
<accession>A0A0D0CHL5</accession>
<proteinExistence type="predicted"/>
<sequence>MFEVKPALGQEQIVDETSVEMFCDALRTGGWDQTLRPGCRDSGRCYDWALASLSSHPLELYVLLQSFTLPFCSFSSSSSLVLLPRLL</sequence>
<keyword evidence="2" id="KW-1185">Reference proteome</keyword>
<evidence type="ECO:0000313" key="1">
    <source>
        <dbReference type="EMBL" id="KIK62139.1"/>
    </source>
</evidence>
<name>A0A0D0CHL5_9AGAR</name>
<dbReference type="EMBL" id="KN834768">
    <property type="protein sequence ID" value="KIK62139.1"/>
    <property type="molecule type" value="Genomic_DNA"/>
</dbReference>
<dbReference type="AlphaFoldDB" id="A0A0D0CHL5"/>
<gene>
    <name evidence="1" type="ORF">GYMLUDRAFT_552044</name>
</gene>
<evidence type="ECO:0000313" key="2">
    <source>
        <dbReference type="Proteomes" id="UP000053593"/>
    </source>
</evidence>
<dbReference type="OrthoDB" id="3362494at2759"/>
<dbReference type="Proteomes" id="UP000053593">
    <property type="component" value="Unassembled WGS sequence"/>
</dbReference>
<dbReference type="HOGENOM" id="CLU_2483589_0_0_1"/>
<organism evidence="1 2">
    <name type="scientific">Collybiopsis luxurians FD-317 M1</name>
    <dbReference type="NCBI Taxonomy" id="944289"/>
    <lineage>
        <taxon>Eukaryota</taxon>
        <taxon>Fungi</taxon>
        <taxon>Dikarya</taxon>
        <taxon>Basidiomycota</taxon>
        <taxon>Agaricomycotina</taxon>
        <taxon>Agaricomycetes</taxon>
        <taxon>Agaricomycetidae</taxon>
        <taxon>Agaricales</taxon>
        <taxon>Marasmiineae</taxon>
        <taxon>Omphalotaceae</taxon>
        <taxon>Collybiopsis</taxon>
        <taxon>Collybiopsis luxurians</taxon>
    </lineage>
</organism>